<feature type="region of interest" description="Disordered" evidence="1">
    <location>
        <begin position="1"/>
        <end position="49"/>
    </location>
</feature>
<reference evidence="2 3" key="1">
    <citation type="submission" date="2023-08" db="EMBL/GenBank/DDBJ databases">
        <title>Black Yeasts Isolated from many extreme environments.</title>
        <authorList>
            <person name="Coleine C."/>
            <person name="Stajich J.E."/>
            <person name="Selbmann L."/>
        </authorList>
    </citation>
    <scope>NUCLEOTIDE SEQUENCE [LARGE SCALE GENOMIC DNA]</scope>
    <source>
        <strain evidence="2 3">CCFEE 5792</strain>
    </source>
</reference>
<organism evidence="2 3">
    <name type="scientific">Exophiala bonariae</name>
    <dbReference type="NCBI Taxonomy" id="1690606"/>
    <lineage>
        <taxon>Eukaryota</taxon>
        <taxon>Fungi</taxon>
        <taxon>Dikarya</taxon>
        <taxon>Ascomycota</taxon>
        <taxon>Pezizomycotina</taxon>
        <taxon>Eurotiomycetes</taxon>
        <taxon>Chaetothyriomycetidae</taxon>
        <taxon>Chaetothyriales</taxon>
        <taxon>Herpotrichiellaceae</taxon>
        <taxon>Exophiala</taxon>
    </lineage>
</organism>
<evidence type="ECO:0000313" key="3">
    <source>
        <dbReference type="Proteomes" id="UP001358417"/>
    </source>
</evidence>
<dbReference type="Proteomes" id="UP001358417">
    <property type="component" value="Unassembled WGS sequence"/>
</dbReference>
<sequence length="418" mass="46265">MKLRQKEHMVRDEVESEQLDVNTAMGKRKFDTSEDHRTATPSKRKRIGSLLSSDHDLDHELGTEIKPCPLVQSIFDLATALRLGATDTPSILLGIKSLTVAIGDLVSQIACDDARRNEAITLKLLEEITSVFQRAYPTILRSLQAMSERSRKDQPSPGVSMIVKLFQIFLGQLHQSALDELVRQQQKVRLKKKPTRTKTGEQTAGDDEHTAAIHDRQYKVLVRVLVSMITTLNVTQPAHAELLEGLMCSLLDHIGSSLAVLIFADSTLSSKEGGGICPPVGLLHVAHLNTKDAIDTAKLEAPWLINVLRKAMTYTCANTEAMSHESVIQFLPASWNQLKGSRLQEGLKQTLQHTLLRGVFGDDDDTFGEALRRTDTEDDTDNVKSTSLATRALDPADFFVAQLWDILGWGILSGQRST</sequence>
<dbReference type="EMBL" id="JAVRRD010000004">
    <property type="protein sequence ID" value="KAK5060040.1"/>
    <property type="molecule type" value="Genomic_DNA"/>
</dbReference>
<evidence type="ECO:0000256" key="1">
    <source>
        <dbReference type="SAM" id="MobiDB-lite"/>
    </source>
</evidence>
<dbReference type="RefSeq" id="XP_064709861.1">
    <property type="nucleotide sequence ID" value="XM_064853462.1"/>
</dbReference>
<dbReference type="GeneID" id="89978082"/>
<feature type="region of interest" description="Disordered" evidence="1">
    <location>
        <begin position="189"/>
        <end position="209"/>
    </location>
</feature>
<feature type="compositionally biased region" description="Basic and acidic residues" evidence="1">
    <location>
        <begin position="28"/>
        <end position="38"/>
    </location>
</feature>
<evidence type="ECO:0000313" key="2">
    <source>
        <dbReference type="EMBL" id="KAK5060040.1"/>
    </source>
</evidence>
<gene>
    <name evidence="2" type="ORF">LTR84_009924</name>
</gene>
<dbReference type="AlphaFoldDB" id="A0AAV9NM97"/>
<proteinExistence type="predicted"/>
<comment type="caution">
    <text evidence="2">The sequence shown here is derived from an EMBL/GenBank/DDBJ whole genome shotgun (WGS) entry which is preliminary data.</text>
</comment>
<feature type="compositionally biased region" description="Basic and acidic residues" evidence="1">
    <location>
        <begin position="1"/>
        <end position="13"/>
    </location>
</feature>
<protein>
    <submittedName>
        <fullName evidence="2">Uncharacterized protein</fullName>
    </submittedName>
</protein>
<keyword evidence="3" id="KW-1185">Reference proteome</keyword>
<accession>A0AAV9NM97</accession>
<name>A0AAV9NM97_9EURO</name>